<dbReference type="GO" id="GO:0016491">
    <property type="term" value="F:oxidoreductase activity"/>
    <property type="evidence" value="ECO:0007669"/>
    <property type="project" value="UniProtKB-KW"/>
</dbReference>
<dbReference type="InterPro" id="IPR036291">
    <property type="entry name" value="NAD(P)-bd_dom_sf"/>
</dbReference>
<accession>A0A438NHX9</accession>
<comment type="similarity">
    <text evidence="1 4">Belongs to the short-chain dehydrogenases/reductases (SDR) family.</text>
</comment>
<comment type="caution">
    <text evidence="5">The sequence shown here is derived from an EMBL/GenBank/DDBJ whole genome shotgun (WGS) entry which is preliminary data.</text>
</comment>
<dbReference type="Pfam" id="PF00106">
    <property type="entry name" value="adh_short"/>
    <property type="match status" value="1"/>
</dbReference>
<dbReference type="AlphaFoldDB" id="A0A438NHX9"/>
<gene>
    <name evidence="5" type="ORF">B0A52_00686</name>
</gene>
<dbReference type="EMBL" id="NAJM01000002">
    <property type="protein sequence ID" value="RVX75333.1"/>
    <property type="molecule type" value="Genomic_DNA"/>
</dbReference>
<evidence type="ECO:0000256" key="4">
    <source>
        <dbReference type="RuleBase" id="RU000363"/>
    </source>
</evidence>
<dbReference type="PRINTS" id="PR00080">
    <property type="entry name" value="SDRFAMILY"/>
</dbReference>
<dbReference type="PANTHER" id="PTHR43490">
    <property type="entry name" value="(+)-NEOMENTHOL DEHYDROGENASE"/>
    <property type="match status" value="1"/>
</dbReference>
<dbReference type="PRINTS" id="PR00081">
    <property type="entry name" value="GDHRDH"/>
</dbReference>
<evidence type="ECO:0000256" key="3">
    <source>
        <dbReference type="ARBA" id="ARBA00023002"/>
    </source>
</evidence>
<reference evidence="5 6" key="1">
    <citation type="submission" date="2017-03" db="EMBL/GenBank/DDBJ databases">
        <title>Genomes of endolithic fungi from Antarctica.</title>
        <authorList>
            <person name="Coleine C."/>
            <person name="Masonjones S."/>
            <person name="Stajich J.E."/>
        </authorList>
    </citation>
    <scope>NUCLEOTIDE SEQUENCE [LARGE SCALE GENOMIC DNA]</scope>
    <source>
        <strain evidence="5 6">CCFEE 6314</strain>
    </source>
</reference>
<evidence type="ECO:0000313" key="5">
    <source>
        <dbReference type="EMBL" id="RVX75333.1"/>
    </source>
</evidence>
<protein>
    <submittedName>
        <fullName evidence="5">Uncharacterized protein</fullName>
    </submittedName>
</protein>
<evidence type="ECO:0000313" key="6">
    <source>
        <dbReference type="Proteomes" id="UP000288859"/>
    </source>
</evidence>
<name>A0A438NHX9_EXOME</name>
<dbReference type="Proteomes" id="UP000288859">
    <property type="component" value="Unassembled WGS sequence"/>
</dbReference>
<keyword evidence="3" id="KW-0560">Oxidoreductase</keyword>
<dbReference type="PANTHER" id="PTHR43490:SF99">
    <property type="entry name" value="SHORT-CHAIN DEHYDROGENASE_REDUCTASE"/>
    <property type="match status" value="1"/>
</dbReference>
<keyword evidence="2" id="KW-0521">NADP</keyword>
<dbReference type="SUPFAM" id="SSF51735">
    <property type="entry name" value="NAD(P)-binding Rossmann-fold domains"/>
    <property type="match status" value="1"/>
</dbReference>
<dbReference type="OrthoDB" id="191139at2759"/>
<dbReference type="VEuPathDB" id="FungiDB:PV10_00170"/>
<evidence type="ECO:0000256" key="1">
    <source>
        <dbReference type="ARBA" id="ARBA00006484"/>
    </source>
</evidence>
<sequence length="256" mass="27267">MSSRPGLLHRPSSIAAANKTIILVTGANTGIGLEIVKALALASPQNHVLLGCRDTVKGEDAAASIGALINVNPIQLDIEDDKSVEHAFLTINQYFGKLDVLINNAGTAGNHLPKDSTLRQMFDHTLSVNVTSQAVLTHSLTPLLEKSQKPKVIFLSSSLGSVQKTLESSSKPWEGLWYTSSKTAVGGLTAWYAKTFPSWKVNAVCPGLRATALHKSDVSGDETDPKFGAIRVVELVQEGLNGVTGTFSNEEGPVPW</sequence>
<organism evidence="5 6">
    <name type="scientific">Exophiala mesophila</name>
    <name type="common">Black yeast-like fungus</name>
    <dbReference type="NCBI Taxonomy" id="212818"/>
    <lineage>
        <taxon>Eukaryota</taxon>
        <taxon>Fungi</taxon>
        <taxon>Dikarya</taxon>
        <taxon>Ascomycota</taxon>
        <taxon>Pezizomycotina</taxon>
        <taxon>Eurotiomycetes</taxon>
        <taxon>Chaetothyriomycetidae</taxon>
        <taxon>Chaetothyriales</taxon>
        <taxon>Herpotrichiellaceae</taxon>
        <taxon>Exophiala</taxon>
    </lineage>
</organism>
<dbReference type="InterPro" id="IPR002347">
    <property type="entry name" value="SDR_fam"/>
</dbReference>
<evidence type="ECO:0000256" key="2">
    <source>
        <dbReference type="ARBA" id="ARBA00022857"/>
    </source>
</evidence>
<proteinExistence type="inferred from homology"/>
<dbReference type="Gene3D" id="3.40.50.720">
    <property type="entry name" value="NAD(P)-binding Rossmann-like Domain"/>
    <property type="match status" value="1"/>
</dbReference>